<dbReference type="CDD" id="cd08704">
    <property type="entry name" value="Met_tRNA_FMT_C"/>
    <property type="match status" value="1"/>
</dbReference>
<comment type="catalytic activity">
    <reaction evidence="5">
        <text>L-methionyl-tRNA(fMet) + (6R)-10-formyltetrahydrofolate = N-formyl-L-methionyl-tRNA(fMet) + (6S)-5,6,7,8-tetrahydrofolate + H(+)</text>
        <dbReference type="Rhea" id="RHEA:24380"/>
        <dbReference type="Rhea" id="RHEA-COMP:9952"/>
        <dbReference type="Rhea" id="RHEA-COMP:9953"/>
        <dbReference type="ChEBI" id="CHEBI:15378"/>
        <dbReference type="ChEBI" id="CHEBI:57453"/>
        <dbReference type="ChEBI" id="CHEBI:78530"/>
        <dbReference type="ChEBI" id="CHEBI:78844"/>
        <dbReference type="ChEBI" id="CHEBI:195366"/>
        <dbReference type="EC" id="2.1.2.9"/>
    </reaction>
</comment>
<reference evidence="9" key="1">
    <citation type="journal article" date="2019" name="Int. J. Syst. Evol. Microbiol.">
        <title>The Global Catalogue of Microorganisms (GCM) 10K type strain sequencing project: providing services to taxonomists for standard genome sequencing and annotation.</title>
        <authorList>
            <consortium name="The Broad Institute Genomics Platform"/>
            <consortium name="The Broad Institute Genome Sequencing Center for Infectious Disease"/>
            <person name="Wu L."/>
            <person name="Ma J."/>
        </authorList>
    </citation>
    <scope>NUCLEOTIDE SEQUENCE [LARGE SCALE GENOMIC DNA]</scope>
    <source>
        <strain evidence="9">JCM 19129</strain>
    </source>
</reference>
<dbReference type="Proteomes" id="UP001500368">
    <property type="component" value="Unassembled WGS sequence"/>
</dbReference>
<dbReference type="SUPFAM" id="SSF50486">
    <property type="entry name" value="FMT C-terminal domain-like"/>
    <property type="match status" value="1"/>
</dbReference>
<dbReference type="CDD" id="cd08646">
    <property type="entry name" value="FMT_core_Met-tRNA-FMT_N"/>
    <property type="match status" value="1"/>
</dbReference>
<gene>
    <name evidence="5 8" type="primary">fmt</name>
    <name evidence="8" type="ORF">GCM10025790_19590</name>
</gene>
<keyword evidence="3 5" id="KW-0808">Transferase</keyword>
<evidence type="ECO:0000256" key="4">
    <source>
        <dbReference type="ARBA" id="ARBA00022917"/>
    </source>
</evidence>
<feature type="domain" description="Formyl transferase N-terminal" evidence="6">
    <location>
        <begin position="19"/>
        <end position="189"/>
    </location>
</feature>
<dbReference type="PANTHER" id="PTHR11138">
    <property type="entry name" value="METHIONYL-TRNA FORMYLTRANSFERASE"/>
    <property type="match status" value="1"/>
</dbReference>
<dbReference type="NCBIfam" id="TIGR00460">
    <property type="entry name" value="fmt"/>
    <property type="match status" value="1"/>
</dbReference>
<evidence type="ECO:0000256" key="5">
    <source>
        <dbReference type="HAMAP-Rule" id="MF_00182"/>
    </source>
</evidence>
<dbReference type="RefSeq" id="WP_345477831.1">
    <property type="nucleotide sequence ID" value="NZ_BAABLW010000007.1"/>
</dbReference>
<evidence type="ECO:0000259" key="7">
    <source>
        <dbReference type="Pfam" id="PF02911"/>
    </source>
</evidence>
<dbReference type="HAMAP" id="MF_00182">
    <property type="entry name" value="Formyl_trans"/>
    <property type="match status" value="1"/>
</dbReference>
<dbReference type="EC" id="2.1.2.9" evidence="2 5"/>
<dbReference type="InterPro" id="IPR036477">
    <property type="entry name" value="Formyl_transf_N_sf"/>
</dbReference>
<comment type="caution">
    <text evidence="8">The sequence shown here is derived from an EMBL/GenBank/DDBJ whole genome shotgun (WGS) entry which is preliminary data.</text>
</comment>
<dbReference type="Pfam" id="PF02911">
    <property type="entry name" value="Formyl_trans_C"/>
    <property type="match status" value="1"/>
</dbReference>
<keyword evidence="9" id="KW-1185">Reference proteome</keyword>
<comment type="similarity">
    <text evidence="1 5">Belongs to the Fmt family.</text>
</comment>
<organism evidence="8 9">
    <name type="scientific">Nesterenkonia rhizosphaerae</name>
    <dbReference type="NCBI Taxonomy" id="1348272"/>
    <lineage>
        <taxon>Bacteria</taxon>
        <taxon>Bacillati</taxon>
        <taxon>Actinomycetota</taxon>
        <taxon>Actinomycetes</taxon>
        <taxon>Micrococcales</taxon>
        <taxon>Micrococcaceae</taxon>
        <taxon>Nesterenkonia</taxon>
    </lineage>
</organism>
<sequence>MTESATHPAQPTSTPILFAGTPEIAAQALRGIIAAGYNVTAVLTRPDAPVGRKKQLTPSPVAQAAEEAGIPTIKTAKVDADITNQVQQTGARLGIVVAYGALLPQPALEALPLGWVNLHYSRLPQYRGAAPVQHAMLNGEATTAATIFQLEAGMDTGPVHASAEYTIPEATSAGTVLTELTTLGTSLLTKLLPDLLAGNSQPVRQQGTPSHAPKLTREDAYIDPSEPAEQLVNRINATIPEPGAWTLNGENRLKLGPTRLYHGDLSPDATPGRVLQAISDRAPGDSLIVLTAGDARGVVLTQVQPAGKAMMNAADWFRGQQGTVTLGSAA</sequence>
<dbReference type="PANTHER" id="PTHR11138:SF5">
    <property type="entry name" value="METHIONYL-TRNA FORMYLTRANSFERASE, MITOCHONDRIAL"/>
    <property type="match status" value="1"/>
</dbReference>
<dbReference type="SUPFAM" id="SSF53328">
    <property type="entry name" value="Formyltransferase"/>
    <property type="match status" value="1"/>
</dbReference>
<dbReference type="EMBL" id="BAABLW010000007">
    <property type="protein sequence ID" value="GAA4922658.1"/>
    <property type="molecule type" value="Genomic_DNA"/>
</dbReference>
<evidence type="ECO:0000256" key="1">
    <source>
        <dbReference type="ARBA" id="ARBA00010699"/>
    </source>
</evidence>
<evidence type="ECO:0000256" key="3">
    <source>
        <dbReference type="ARBA" id="ARBA00022679"/>
    </source>
</evidence>
<evidence type="ECO:0000313" key="9">
    <source>
        <dbReference type="Proteomes" id="UP001500368"/>
    </source>
</evidence>
<dbReference type="InterPro" id="IPR005794">
    <property type="entry name" value="Fmt"/>
</dbReference>
<keyword evidence="4 5" id="KW-0648">Protein biosynthesis</keyword>
<dbReference type="InterPro" id="IPR041711">
    <property type="entry name" value="Met-tRNA-FMT_N"/>
</dbReference>
<feature type="domain" description="Formyl transferase C-terminal" evidence="7">
    <location>
        <begin position="214"/>
        <end position="320"/>
    </location>
</feature>
<dbReference type="Gene3D" id="3.40.50.12230">
    <property type="match status" value="1"/>
</dbReference>
<evidence type="ECO:0000256" key="2">
    <source>
        <dbReference type="ARBA" id="ARBA00012261"/>
    </source>
</evidence>
<evidence type="ECO:0000313" key="8">
    <source>
        <dbReference type="EMBL" id="GAA4922658.1"/>
    </source>
</evidence>
<protein>
    <recommendedName>
        <fullName evidence="2 5">Methionyl-tRNA formyltransferase</fullName>
        <ecNumber evidence="2 5">2.1.2.9</ecNumber>
    </recommendedName>
</protein>
<name>A0ABP9G269_9MICC</name>
<evidence type="ECO:0000259" key="6">
    <source>
        <dbReference type="Pfam" id="PF00551"/>
    </source>
</evidence>
<dbReference type="InterPro" id="IPR044135">
    <property type="entry name" value="Met-tRNA-FMT_C"/>
</dbReference>
<proteinExistence type="inferred from homology"/>
<accession>A0ABP9G269</accession>
<dbReference type="InterPro" id="IPR002376">
    <property type="entry name" value="Formyl_transf_N"/>
</dbReference>
<comment type="function">
    <text evidence="5">Attaches a formyl group to the free amino group of methionyl-tRNA(fMet). The formyl group appears to play a dual role in the initiator identity of N-formylmethionyl-tRNA by promoting its recognition by IF2 and preventing the misappropriation of this tRNA by the elongation apparatus.</text>
</comment>
<dbReference type="Pfam" id="PF00551">
    <property type="entry name" value="Formyl_trans_N"/>
    <property type="match status" value="1"/>
</dbReference>
<feature type="binding site" evidence="5">
    <location>
        <begin position="121"/>
        <end position="124"/>
    </location>
    <ligand>
        <name>(6S)-5,6,7,8-tetrahydrofolate</name>
        <dbReference type="ChEBI" id="CHEBI:57453"/>
    </ligand>
</feature>
<dbReference type="InterPro" id="IPR005793">
    <property type="entry name" value="Formyl_trans_C"/>
</dbReference>
<dbReference type="InterPro" id="IPR011034">
    <property type="entry name" value="Formyl_transferase-like_C_sf"/>
</dbReference>